<organism evidence="1 2">
    <name type="scientific">Thelohanellus kitauei</name>
    <name type="common">Myxosporean</name>
    <dbReference type="NCBI Taxonomy" id="669202"/>
    <lineage>
        <taxon>Eukaryota</taxon>
        <taxon>Metazoa</taxon>
        <taxon>Cnidaria</taxon>
        <taxon>Myxozoa</taxon>
        <taxon>Myxosporea</taxon>
        <taxon>Bivalvulida</taxon>
        <taxon>Platysporina</taxon>
        <taxon>Myxobolidae</taxon>
        <taxon>Thelohanellus</taxon>
    </lineage>
</organism>
<reference evidence="1 2" key="1">
    <citation type="journal article" date="2014" name="Genome Biol. Evol.">
        <title>The genome of the myxosporean Thelohanellus kitauei shows adaptations to nutrient acquisition within its fish host.</title>
        <authorList>
            <person name="Yang Y."/>
            <person name="Xiong J."/>
            <person name="Zhou Z."/>
            <person name="Huo F."/>
            <person name="Miao W."/>
            <person name="Ran C."/>
            <person name="Liu Y."/>
            <person name="Zhang J."/>
            <person name="Feng J."/>
            <person name="Wang M."/>
            <person name="Wang M."/>
            <person name="Wang L."/>
            <person name="Yao B."/>
        </authorList>
    </citation>
    <scope>NUCLEOTIDE SEQUENCE [LARGE SCALE GENOMIC DNA]</scope>
    <source>
        <strain evidence="1">Wuqing</strain>
    </source>
</reference>
<evidence type="ECO:0000313" key="1">
    <source>
        <dbReference type="EMBL" id="KII73359.1"/>
    </source>
</evidence>
<accession>A0A0C2J6D5</accession>
<evidence type="ECO:0000313" key="2">
    <source>
        <dbReference type="Proteomes" id="UP000031668"/>
    </source>
</evidence>
<proteinExistence type="predicted"/>
<keyword evidence="2" id="KW-1185">Reference proteome</keyword>
<dbReference type="AlphaFoldDB" id="A0A0C2J6D5"/>
<protein>
    <submittedName>
        <fullName evidence="1">Uncharacterized protein</fullName>
    </submittedName>
</protein>
<gene>
    <name evidence="1" type="ORF">RF11_02346</name>
</gene>
<name>A0A0C2J6D5_THEKT</name>
<dbReference type="Proteomes" id="UP000031668">
    <property type="component" value="Unassembled WGS sequence"/>
</dbReference>
<comment type="caution">
    <text evidence="1">The sequence shown here is derived from an EMBL/GenBank/DDBJ whole genome shotgun (WGS) entry which is preliminary data.</text>
</comment>
<sequence length="122" mass="14108">MIYKYYTLTDVEELSSTVRRPLCQHRCGFGSIASGLTFYVTGEITKSSWLVNFAFYQDKNGNFEYFNLGLRQTGFGFLIFKGRNWYIFKYQNLASVAAIDFSAFVASLQLRKKTILKIDFNS</sequence>
<dbReference type="EMBL" id="JWZT01000877">
    <property type="protein sequence ID" value="KII73359.1"/>
    <property type="molecule type" value="Genomic_DNA"/>
</dbReference>